<dbReference type="EnsemblMetazoa" id="OVOC10715.1">
    <property type="protein sequence ID" value="OVOC10715.1"/>
    <property type="gene ID" value="WBGene00247524"/>
</dbReference>
<feature type="domain" description="TAR DNA-binding protein 43 N-terminal" evidence="2">
    <location>
        <begin position="17"/>
        <end position="78"/>
    </location>
</feature>
<dbReference type="EMBL" id="CMVM020000345">
    <property type="status" value="NOT_ANNOTATED_CDS"/>
    <property type="molecule type" value="Genomic_DNA"/>
</dbReference>
<dbReference type="Pfam" id="PF18694">
    <property type="entry name" value="TDP-43_N"/>
    <property type="match status" value="1"/>
</dbReference>
<feature type="coiled-coil region" evidence="1">
    <location>
        <begin position="330"/>
        <end position="364"/>
    </location>
</feature>
<organism evidence="3 4">
    <name type="scientific">Onchocerca volvulus</name>
    <dbReference type="NCBI Taxonomy" id="6282"/>
    <lineage>
        <taxon>Eukaryota</taxon>
        <taxon>Metazoa</taxon>
        <taxon>Ecdysozoa</taxon>
        <taxon>Nematoda</taxon>
        <taxon>Chromadorea</taxon>
        <taxon>Rhabditida</taxon>
        <taxon>Spirurina</taxon>
        <taxon>Spiruromorpha</taxon>
        <taxon>Filarioidea</taxon>
        <taxon>Onchocercidae</taxon>
        <taxon>Onchocerca</taxon>
    </lineage>
</organism>
<evidence type="ECO:0000256" key="1">
    <source>
        <dbReference type="SAM" id="Coils"/>
    </source>
</evidence>
<proteinExistence type="predicted"/>
<sequence length="457" mass="51902">MENKPENDVRLTLRIYVEPVEVELDQEGVILITTLQSALPGAFGLYFYENDCRASLRFDGNKLLPPRGGWKNRKYYASLGCRTFDYPFGSYANATKQFERSVNSIQRLLANQKLFDNNFVKRDFITSGRRKAAQQDSSLVHAKIENMQQLLTSSVKHNISERVGTTDNKQTPLEQQFVELARISTSKDSIIEQQHADIKIANEKLEQKERSMKSLQEGLSKLMESCGVKEKELAFLRGLNQDQKFMHKKVNELENRLMDREKVIAAQKKEIEFLVRKVAILSIEQFPSQKLSNPSTSLGLANGTTVKAFESVKDDSDQNDKEAEYAKMTTEELVNVLARIKTRNEQLENELNVAKEKYQQLSEIYIAVMAENTKLMAQLVQEQEETTKIIIKKGSCSATDITAGDESKWTPEHLIALKQDLAVSEKRVAKLIYMINALTKSDGGETSIAQDDLFNPL</sequence>
<accession>A0A8R1XP04</accession>
<evidence type="ECO:0000313" key="3">
    <source>
        <dbReference type="EnsemblMetazoa" id="OVOC10715.1"/>
    </source>
</evidence>
<evidence type="ECO:0000313" key="4">
    <source>
        <dbReference type="Proteomes" id="UP000024404"/>
    </source>
</evidence>
<dbReference type="Proteomes" id="UP000024404">
    <property type="component" value="Unassembled WGS sequence"/>
</dbReference>
<protein>
    <submittedName>
        <fullName evidence="3">TDP43_N domain-containing protein</fullName>
    </submittedName>
</protein>
<dbReference type="OMA" id="CVNENWA"/>
<name>A0A8R1XP04_ONCVO</name>
<dbReference type="InterPro" id="IPR041105">
    <property type="entry name" value="TDP-43_N"/>
</dbReference>
<reference evidence="3" key="2">
    <citation type="submission" date="2022-06" db="UniProtKB">
        <authorList>
            <consortium name="EnsemblMetazoa"/>
        </authorList>
    </citation>
    <scope>IDENTIFICATION</scope>
</reference>
<evidence type="ECO:0000259" key="2">
    <source>
        <dbReference type="Pfam" id="PF18694"/>
    </source>
</evidence>
<dbReference type="CDD" id="cd19609">
    <property type="entry name" value="NTD_TDP-43"/>
    <property type="match status" value="1"/>
</dbReference>
<keyword evidence="4" id="KW-1185">Reference proteome</keyword>
<feature type="coiled-coil region" evidence="1">
    <location>
        <begin position="191"/>
        <end position="270"/>
    </location>
</feature>
<dbReference type="AlphaFoldDB" id="A0A8R1XP04"/>
<keyword evidence="1" id="KW-0175">Coiled coil</keyword>
<reference evidence="4" key="1">
    <citation type="submission" date="2013-10" db="EMBL/GenBank/DDBJ databases">
        <title>Genome sequencing of Onchocerca volvulus.</title>
        <authorList>
            <person name="Cotton J."/>
            <person name="Tsai J."/>
            <person name="Stanley E."/>
            <person name="Tracey A."/>
            <person name="Holroyd N."/>
            <person name="Lustigman S."/>
            <person name="Berriman M."/>
        </authorList>
    </citation>
    <scope>NUCLEOTIDE SEQUENCE</scope>
</reference>